<dbReference type="AlphaFoldDB" id="A0A4R0N7K8"/>
<dbReference type="OrthoDB" id="1095575at2"/>
<dbReference type="Pfam" id="PF08534">
    <property type="entry name" value="Redoxin"/>
    <property type="match status" value="1"/>
</dbReference>
<evidence type="ECO:0000313" key="6">
    <source>
        <dbReference type="EMBL" id="TCC94712.1"/>
    </source>
</evidence>
<organism evidence="6 7">
    <name type="scientific">Pedobacter hiemivivus</name>
    <dbReference type="NCBI Taxonomy" id="2530454"/>
    <lineage>
        <taxon>Bacteria</taxon>
        <taxon>Pseudomonadati</taxon>
        <taxon>Bacteroidota</taxon>
        <taxon>Sphingobacteriia</taxon>
        <taxon>Sphingobacteriales</taxon>
        <taxon>Sphingobacteriaceae</taxon>
        <taxon>Pedobacter</taxon>
    </lineage>
</organism>
<gene>
    <name evidence="6" type="ORF">EZ444_17095</name>
</gene>
<dbReference type="GO" id="GO:0030313">
    <property type="term" value="C:cell envelope"/>
    <property type="evidence" value="ECO:0007669"/>
    <property type="project" value="UniProtKB-SubCell"/>
</dbReference>
<dbReference type="Proteomes" id="UP000291117">
    <property type="component" value="Unassembled WGS sequence"/>
</dbReference>
<dbReference type="InterPro" id="IPR036249">
    <property type="entry name" value="Thioredoxin-like_sf"/>
</dbReference>
<evidence type="ECO:0000313" key="7">
    <source>
        <dbReference type="Proteomes" id="UP000291117"/>
    </source>
</evidence>
<dbReference type="PANTHER" id="PTHR42852">
    <property type="entry name" value="THIOL:DISULFIDE INTERCHANGE PROTEIN DSBE"/>
    <property type="match status" value="1"/>
</dbReference>
<dbReference type="EMBL" id="SJSM01000011">
    <property type="protein sequence ID" value="TCC94712.1"/>
    <property type="molecule type" value="Genomic_DNA"/>
</dbReference>
<sequence length="418" mass="48418">MPYNNSMKIYFTCTILLLLTISGFSQSSTIKLRDDLFADKSTIFSKFIPLNNGELTYGACLLDPKTFIYQINQFKADASRKIKNKKNESLIKKDIDYFTRNIVEYYVSHYGRDSLVMATIQQINAEKRSDPNYASLIKEASKKLQIKILSTAEAKFLNEFVLGAADLNDTELFKHSVAYRDWIDSYLYNLNIDRQFRYSSSEYESRYLLPLEAIYNKIPPGFIKNHLTYQYTLFALKMVTNPQKLDSLYGDFARRRENSEYKADIDQVYNNLILSRPNSLAPDFSYYDVNDKLVRLNELRGKYVYIDIWATWCAPCKVEIPFLSRLESDYSTKNIIFLSLSVDNSSDKAKWVSYVKNNKLGGIQVIADKDFNSDFIRKFSVASIPRFILIDPVGQIVFSNAARPSDPDLRNHLDHLLK</sequence>
<keyword evidence="2" id="KW-0201">Cytochrome c-type biogenesis</keyword>
<dbReference type="InterPro" id="IPR050553">
    <property type="entry name" value="Thioredoxin_ResA/DsbE_sf"/>
</dbReference>
<name>A0A4R0N7K8_9SPHI</name>
<evidence type="ECO:0000259" key="5">
    <source>
        <dbReference type="PROSITE" id="PS51352"/>
    </source>
</evidence>
<dbReference type="GO" id="GO:0017004">
    <property type="term" value="P:cytochrome complex assembly"/>
    <property type="evidence" value="ECO:0007669"/>
    <property type="project" value="UniProtKB-KW"/>
</dbReference>
<dbReference type="Gene3D" id="3.40.30.10">
    <property type="entry name" value="Glutaredoxin"/>
    <property type="match status" value="1"/>
</dbReference>
<protein>
    <submittedName>
        <fullName evidence="6">TlpA family protein disulfide reductase</fullName>
    </submittedName>
</protein>
<dbReference type="InterPro" id="IPR013766">
    <property type="entry name" value="Thioredoxin_domain"/>
</dbReference>
<dbReference type="InterPro" id="IPR013740">
    <property type="entry name" value="Redoxin"/>
</dbReference>
<comment type="subcellular location">
    <subcellularLocation>
        <location evidence="1">Cell envelope</location>
    </subcellularLocation>
</comment>
<evidence type="ECO:0000256" key="3">
    <source>
        <dbReference type="ARBA" id="ARBA00023157"/>
    </source>
</evidence>
<evidence type="ECO:0000256" key="4">
    <source>
        <dbReference type="ARBA" id="ARBA00023284"/>
    </source>
</evidence>
<dbReference type="CDD" id="cd02966">
    <property type="entry name" value="TlpA_like_family"/>
    <property type="match status" value="1"/>
</dbReference>
<dbReference type="PROSITE" id="PS51352">
    <property type="entry name" value="THIOREDOXIN_2"/>
    <property type="match status" value="1"/>
</dbReference>
<dbReference type="SUPFAM" id="SSF52833">
    <property type="entry name" value="Thioredoxin-like"/>
    <property type="match status" value="1"/>
</dbReference>
<reference evidence="6 7" key="1">
    <citation type="submission" date="2019-02" db="EMBL/GenBank/DDBJ databases">
        <title>Pedobacter sp. RP-3-8 sp. nov., isolated from Arctic soil.</title>
        <authorList>
            <person name="Dahal R.H."/>
        </authorList>
    </citation>
    <scope>NUCLEOTIDE SEQUENCE [LARGE SCALE GENOMIC DNA]</scope>
    <source>
        <strain evidence="6 7">RP-3-8</strain>
    </source>
</reference>
<keyword evidence="7" id="KW-1185">Reference proteome</keyword>
<accession>A0A4R0N7K8</accession>
<comment type="caution">
    <text evidence="6">The sequence shown here is derived from an EMBL/GenBank/DDBJ whole genome shotgun (WGS) entry which is preliminary data.</text>
</comment>
<evidence type="ECO:0000256" key="1">
    <source>
        <dbReference type="ARBA" id="ARBA00004196"/>
    </source>
</evidence>
<dbReference type="GO" id="GO:0016491">
    <property type="term" value="F:oxidoreductase activity"/>
    <property type="evidence" value="ECO:0007669"/>
    <property type="project" value="InterPro"/>
</dbReference>
<evidence type="ECO:0000256" key="2">
    <source>
        <dbReference type="ARBA" id="ARBA00022748"/>
    </source>
</evidence>
<keyword evidence="4" id="KW-0676">Redox-active center</keyword>
<proteinExistence type="predicted"/>
<keyword evidence="3" id="KW-1015">Disulfide bond</keyword>
<dbReference type="PANTHER" id="PTHR42852:SF6">
    <property type="entry name" value="THIOL:DISULFIDE INTERCHANGE PROTEIN DSBE"/>
    <property type="match status" value="1"/>
</dbReference>
<feature type="domain" description="Thioredoxin" evidence="5">
    <location>
        <begin position="275"/>
        <end position="418"/>
    </location>
</feature>